<dbReference type="GO" id="GO:0044804">
    <property type="term" value="P:nucleophagy"/>
    <property type="evidence" value="ECO:0007669"/>
    <property type="project" value="TreeGrafter"/>
</dbReference>
<keyword evidence="5" id="KW-0963">Cytoplasm</keyword>
<dbReference type="GO" id="GO:0005829">
    <property type="term" value="C:cytosol"/>
    <property type="evidence" value="ECO:0007669"/>
    <property type="project" value="TreeGrafter"/>
</dbReference>
<reference evidence="12 13" key="1">
    <citation type="submission" date="2021-12" db="EMBL/GenBank/DDBJ databases">
        <title>High titer production of polyol ester of fatty acids by Rhodotorula paludigena BS15 towards product separation-free biomass refinery.</title>
        <authorList>
            <person name="Mano J."/>
            <person name="Ono H."/>
            <person name="Tanaka T."/>
            <person name="Naito K."/>
            <person name="Sushida H."/>
            <person name="Ike M."/>
            <person name="Tokuyasu K."/>
            <person name="Kitaoka M."/>
        </authorList>
    </citation>
    <scope>NUCLEOTIDE SEQUENCE [LARGE SCALE GENOMIC DNA]</scope>
    <source>
        <strain evidence="12 13">BS15</strain>
    </source>
</reference>
<organism evidence="12 13">
    <name type="scientific">Rhodotorula paludigena</name>
    <dbReference type="NCBI Taxonomy" id="86838"/>
    <lineage>
        <taxon>Eukaryota</taxon>
        <taxon>Fungi</taxon>
        <taxon>Dikarya</taxon>
        <taxon>Basidiomycota</taxon>
        <taxon>Pucciniomycotina</taxon>
        <taxon>Microbotryomycetes</taxon>
        <taxon>Sporidiobolales</taxon>
        <taxon>Sporidiobolaceae</taxon>
        <taxon>Rhodotorula</taxon>
    </lineage>
</organism>
<feature type="compositionally biased region" description="Polar residues" evidence="11">
    <location>
        <begin position="116"/>
        <end position="129"/>
    </location>
</feature>
<evidence type="ECO:0000313" key="13">
    <source>
        <dbReference type="Proteomes" id="UP001342314"/>
    </source>
</evidence>
<evidence type="ECO:0000256" key="11">
    <source>
        <dbReference type="SAM" id="MobiDB-lite"/>
    </source>
</evidence>
<name>A0AAV5GTG3_9BASI</name>
<evidence type="ECO:0000256" key="7">
    <source>
        <dbReference type="ARBA" id="ARBA00022927"/>
    </source>
</evidence>
<accession>A0AAV5GTG3</accession>
<dbReference type="EMBL" id="BQKY01000014">
    <property type="protein sequence ID" value="GJN93498.1"/>
    <property type="molecule type" value="Genomic_DNA"/>
</dbReference>
<feature type="compositionally biased region" description="Gly residues" evidence="11">
    <location>
        <begin position="320"/>
        <end position="330"/>
    </location>
</feature>
<dbReference type="GO" id="GO:0000422">
    <property type="term" value="P:autophagy of mitochondrion"/>
    <property type="evidence" value="ECO:0007669"/>
    <property type="project" value="TreeGrafter"/>
</dbReference>
<dbReference type="GO" id="GO:0000045">
    <property type="term" value="P:autophagosome assembly"/>
    <property type="evidence" value="ECO:0007669"/>
    <property type="project" value="TreeGrafter"/>
</dbReference>
<evidence type="ECO:0000256" key="4">
    <source>
        <dbReference type="ARBA" id="ARBA00022448"/>
    </source>
</evidence>
<keyword evidence="13" id="KW-1185">Reference proteome</keyword>
<feature type="compositionally biased region" description="Low complexity" evidence="11">
    <location>
        <begin position="141"/>
        <end position="154"/>
    </location>
</feature>
<evidence type="ECO:0000256" key="1">
    <source>
        <dbReference type="ARBA" id="ARBA00004496"/>
    </source>
</evidence>
<comment type="caution">
    <text evidence="12">The sequence shown here is derived from an EMBL/GenBank/DDBJ whole genome shotgun (WGS) entry which is preliminary data.</text>
</comment>
<evidence type="ECO:0000256" key="5">
    <source>
        <dbReference type="ARBA" id="ARBA00022490"/>
    </source>
</evidence>
<dbReference type="GO" id="GO:0000407">
    <property type="term" value="C:phagophore assembly site"/>
    <property type="evidence" value="ECO:0007669"/>
    <property type="project" value="TreeGrafter"/>
</dbReference>
<protein>
    <recommendedName>
        <fullName evidence="3">Autophagy-related protein 3</fullName>
    </recommendedName>
    <alternativeName>
        <fullName evidence="9 10">Autophagy-related E2-like conjugation enzyme ATG3</fullName>
    </alternativeName>
</protein>
<dbReference type="Pfam" id="PF03987">
    <property type="entry name" value="Autophagy_act_C"/>
    <property type="match status" value="1"/>
</dbReference>
<dbReference type="GO" id="GO:0019776">
    <property type="term" value="F:Atg8-family ligase activity"/>
    <property type="evidence" value="ECO:0007669"/>
    <property type="project" value="TreeGrafter"/>
</dbReference>
<feature type="region of interest" description="Disordered" evidence="11">
    <location>
        <begin position="109"/>
        <end position="154"/>
    </location>
</feature>
<evidence type="ECO:0000256" key="10">
    <source>
        <dbReference type="ARBA" id="ARBA00033139"/>
    </source>
</evidence>
<keyword evidence="8" id="KW-0072">Autophagy</keyword>
<comment type="subcellular location">
    <subcellularLocation>
        <location evidence="1">Cytoplasm</location>
    </subcellularLocation>
</comment>
<dbReference type="AlphaFoldDB" id="A0AAV5GTG3"/>
<dbReference type="InterPro" id="IPR007135">
    <property type="entry name" value="Atg3/Atg10"/>
</dbReference>
<evidence type="ECO:0000313" key="12">
    <source>
        <dbReference type="EMBL" id="GJN93498.1"/>
    </source>
</evidence>
<keyword evidence="7" id="KW-0653">Protein transport</keyword>
<gene>
    <name evidence="12" type="ORF">Rhopal_006555-T1</name>
</gene>
<comment type="similarity">
    <text evidence="2">Belongs to the ATG3 family.</text>
</comment>
<dbReference type="PANTHER" id="PTHR12866">
    <property type="entry name" value="UBIQUITIN-LIKE-CONJUGATING ENZYME ATG3"/>
    <property type="match status" value="1"/>
</dbReference>
<evidence type="ECO:0000256" key="8">
    <source>
        <dbReference type="ARBA" id="ARBA00023006"/>
    </source>
</evidence>
<dbReference type="PANTHER" id="PTHR12866:SF2">
    <property type="entry name" value="UBIQUITIN-LIKE-CONJUGATING ENZYME ATG3"/>
    <property type="match status" value="1"/>
</dbReference>
<dbReference type="GO" id="GO:0015031">
    <property type="term" value="P:protein transport"/>
    <property type="evidence" value="ECO:0007669"/>
    <property type="project" value="UniProtKB-KW"/>
</dbReference>
<dbReference type="Proteomes" id="UP001342314">
    <property type="component" value="Unassembled WGS sequence"/>
</dbReference>
<proteinExistence type="inferred from homology"/>
<keyword evidence="4" id="KW-0813">Transport</keyword>
<dbReference type="GO" id="GO:0061723">
    <property type="term" value="P:glycophagy"/>
    <property type="evidence" value="ECO:0007669"/>
    <property type="project" value="TreeGrafter"/>
</dbReference>
<evidence type="ECO:0000256" key="3">
    <source>
        <dbReference type="ARBA" id="ARBA00018067"/>
    </source>
</evidence>
<evidence type="ECO:0000256" key="9">
    <source>
        <dbReference type="ARBA" id="ARBA00032144"/>
    </source>
</evidence>
<evidence type="ECO:0000256" key="2">
    <source>
        <dbReference type="ARBA" id="ARBA00007683"/>
    </source>
</evidence>
<evidence type="ECO:0000256" key="6">
    <source>
        <dbReference type="ARBA" id="ARBA00022786"/>
    </source>
</evidence>
<feature type="region of interest" description="Disordered" evidence="11">
    <location>
        <begin position="307"/>
        <end position="349"/>
    </location>
</feature>
<keyword evidence="6" id="KW-0833">Ubl conjugation pathway</keyword>
<sequence>MLGSIQTHFWAVRDYLAPVLKDSKFKETGRITPDEFVAAGDFLVYKFPTWQWAAGEPNKARDFLPKDKQYLVSRNVPCLRRVSQLDQQGAAGDEYAEMLMDLSAEAGDGDDEWVATHTNAKDPNSTTDIPTIGDIPDADDPSSSSSSSANPSANIDSLASHLADTSLAKDEIPDLDDIPDMDDEDAGGAGLVEEDDEAAVQVDPASARSDNLVQVRTYDCMITYDKYYQTPRMWLLGYDEHKRPLPPTSTLEDVSADHALKTVTIEPFPHSGALSIASVHPCKHSSVMKKVLERMDGNVRELQRRERSEAGKAGGQAAAAGGGSKWLGLGGKKKDKEPAEGAKGAGADEDDEGLRVEQYLLVFLKFISTITPTIEVDSTASI</sequence>